<comment type="function">
    <text evidence="3">Probably deamidates glutamine residues to glutamate on methyl-accepting chemotaxis receptors (MCPs), playing an important role in chemotaxis.</text>
</comment>
<gene>
    <name evidence="3" type="primary">cheD</name>
    <name evidence="4" type="ORF">LEP1GSC081_0893</name>
</gene>
<dbReference type="EMBL" id="AHMY02000056">
    <property type="protein sequence ID" value="EKO14390.1"/>
    <property type="molecule type" value="Genomic_DNA"/>
</dbReference>
<dbReference type="InterPro" id="IPR011324">
    <property type="entry name" value="Cytotoxic_necrot_fac-like_cat"/>
</dbReference>
<dbReference type="Gene3D" id="3.30.1330.200">
    <property type="match status" value="1"/>
</dbReference>
<dbReference type="HAMAP" id="MF_01440">
    <property type="entry name" value="CheD"/>
    <property type="match status" value="1"/>
</dbReference>
<protein>
    <recommendedName>
        <fullName evidence="3">Probable chemoreceptor glutamine deamidase CheD</fullName>
        <ecNumber evidence="3">3.5.1.44</ecNumber>
    </recommendedName>
</protein>
<dbReference type="PANTHER" id="PTHR35147:SF1">
    <property type="entry name" value="CHEMORECEPTOR GLUTAMINE DEAMIDASE CHED-RELATED"/>
    <property type="match status" value="1"/>
</dbReference>
<evidence type="ECO:0000256" key="2">
    <source>
        <dbReference type="ARBA" id="ARBA00022801"/>
    </source>
</evidence>
<dbReference type="GO" id="GO:0050568">
    <property type="term" value="F:protein-glutamine glutaminase activity"/>
    <property type="evidence" value="ECO:0007669"/>
    <property type="project" value="UniProtKB-UniRule"/>
</dbReference>
<dbReference type="SUPFAM" id="SSF64438">
    <property type="entry name" value="CNF1/YfiH-like putative cysteine hydrolases"/>
    <property type="match status" value="1"/>
</dbReference>
<dbReference type="Proteomes" id="UP000006253">
    <property type="component" value="Unassembled WGS sequence"/>
</dbReference>
<dbReference type="SMR" id="A0A0E2AZJ4"/>
<evidence type="ECO:0000313" key="4">
    <source>
        <dbReference type="EMBL" id="EKO14390.1"/>
    </source>
</evidence>
<organism evidence="4 5">
    <name type="scientific">Leptospira kirschneri str. H1</name>
    <dbReference type="NCBI Taxonomy" id="1049966"/>
    <lineage>
        <taxon>Bacteria</taxon>
        <taxon>Pseudomonadati</taxon>
        <taxon>Spirochaetota</taxon>
        <taxon>Spirochaetia</taxon>
        <taxon>Leptospirales</taxon>
        <taxon>Leptospiraceae</taxon>
        <taxon>Leptospira</taxon>
    </lineage>
</organism>
<accession>A0A0E2AZJ4</accession>
<dbReference type="AlphaFoldDB" id="A0A0E2AZJ4"/>
<dbReference type="InterPro" id="IPR038592">
    <property type="entry name" value="CheD-like_sf"/>
</dbReference>
<reference evidence="4 5" key="1">
    <citation type="submission" date="2012-10" db="EMBL/GenBank/DDBJ databases">
        <authorList>
            <person name="Harkins D.M."/>
            <person name="Durkin A.S."/>
            <person name="Brinkac L.M."/>
            <person name="Selengut J.D."/>
            <person name="Sanka R."/>
            <person name="DePew J."/>
            <person name="Purushe J."/>
            <person name="Peacock S.J."/>
            <person name="Thaipadungpanit J."/>
            <person name="Wuthiekanun V.W."/>
            <person name="Day N.P."/>
            <person name="Vinetz J.M."/>
            <person name="Sutton G.G."/>
            <person name="Nelson W.C."/>
            <person name="Fouts D.E."/>
        </authorList>
    </citation>
    <scope>NUCLEOTIDE SEQUENCE [LARGE SCALE GENOMIC DNA]</scope>
    <source>
        <strain evidence="4 5">H1</strain>
    </source>
</reference>
<keyword evidence="2 3" id="KW-0378">Hydrolase</keyword>
<dbReference type="Pfam" id="PF03975">
    <property type="entry name" value="CheD"/>
    <property type="match status" value="1"/>
</dbReference>
<comment type="catalytic activity">
    <reaction evidence="3">
        <text>L-glutaminyl-[protein] + H2O = L-glutamyl-[protein] + NH4(+)</text>
        <dbReference type="Rhea" id="RHEA:16441"/>
        <dbReference type="Rhea" id="RHEA-COMP:10207"/>
        <dbReference type="Rhea" id="RHEA-COMP:10208"/>
        <dbReference type="ChEBI" id="CHEBI:15377"/>
        <dbReference type="ChEBI" id="CHEBI:28938"/>
        <dbReference type="ChEBI" id="CHEBI:29973"/>
        <dbReference type="ChEBI" id="CHEBI:30011"/>
        <dbReference type="EC" id="3.5.1.44"/>
    </reaction>
</comment>
<dbReference type="GeneID" id="34314878"/>
<dbReference type="RefSeq" id="WP_000956231.1">
    <property type="nucleotide sequence ID" value="NZ_AHMY02000056.1"/>
</dbReference>
<dbReference type="CDD" id="cd16352">
    <property type="entry name" value="CheD"/>
    <property type="match status" value="1"/>
</dbReference>
<evidence type="ECO:0000256" key="1">
    <source>
        <dbReference type="ARBA" id="ARBA00022500"/>
    </source>
</evidence>
<dbReference type="EC" id="3.5.1.44" evidence="3"/>
<evidence type="ECO:0000313" key="5">
    <source>
        <dbReference type="Proteomes" id="UP000006253"/>
    </source>
</evidence>
<name>A0A0E2AZJ4_9LEPT</name>
<comment type="caution">
    <text evidence="4">The sequence shown here is derived from an EMBL/GenBank/DDBJ whole genome shotgun (WGS) entry which is preliminary data.</text>
</comment>
<proteinExistence type="inferred from homology"/>
<dbReference type="GO" id="GO:0006935">
    <property type="term" value="P:chemotaxis"/>
    <property type="evidence" value="ECO:0007669"/>
    <property type="project" value="UniProtKB-UniRule"/>
</dbReference>
<sequence length="168" mass="18325">MLTKGSKVVNVGIADMQGAQSPEILRTTLGSCIGVVFYAPDKKIGAMAHFMLSKDPSGKDSQKNPFKYAETAIPLLIKKMNEMGCNPGEYSVRLFGGASMFKGVQSSFLQNIGEQNILTARAILEQSKIPLILEDVGGNDGRTISLYLDDGRVLLKKGGFEKYLYKVR</sequence>
<dbReference type="InterPro" id="IPR005659">
    <property type="entry name" value="Chemorcpt_Glu_NH3ase_CheD"/>
</dbReference>
<dbReference type="PANTHER" id="PTHR35147">
    <property type="entry name" value="CHEMORECEPTOR GLUTAMINE DEAMIDASE CHED-RELATED"/>
    <property type="match status" value="1"/>
</dbReference>
<keyword evidence="1 3" id="KW-0145">Chemotaxis</keyword>
<comment type="similarity">
    <text evidence="3">Belongs to the CheD family.</text>
</comment>
<evidence type="ECO:0000256" key="3">
    <source>
        <dbReference type="HAMAP-Rule" id="MF_01440"/>
    </source>
</evidence>